<evidence type="ECO:0000259" key="6">
    <source>
        <dbReference type="PROSITE" id="PS51296"/>
    </source>
</evidence>
<dbReference type="PRINTS" id="PR00090">
    <property type="entry name" value="RNGDIOXGNASE"/>
</dbReference>
<gene>
    <name evidence="7" type="ORF">LTR97_005260</name>
</gene>
<dbReference type="Pfam" id="PF00355">
    <property type="entry name" value="Rieske"/>
    <property type="match status" value="1"/>
</dbReference>
<dbReference type="Gene3D" id="2.102.10.10">
    <property type="entry name" value="Rieske [2Fe-2S] iron-sulphur domain"/>
    <property type="match status" value="1"/>
</dbReference>
<evidence type="ECO:0000313" key="8">
    <source>
        <dbReference type="Proteomes" id="UP001310594"/>
    </source>
</evidence>
<proteinExistence type="predicted"/>
<dbReference type="AlphaFoldDB" id="A0AAN7W9W6"/>
<dbReference type="EMBL" id="JAVRQU010000007">
    <property type="protein sequence ID" value="KAK5700743.1"/>
    <property type="molecule type" value="Genomic_DNA"/>
</dbReference>
<keyword evidence="3" id="KW-0560">Oxidoreductase</keyword>
<dbReference type="InterPro" id="IPR036922">
    <property type="entry name" value="Rieske_2Fe-2S_sf"/>
</dbReference>
<dbReference type="GO" id="GO:0046872">
    <property type="term" value="F:metal ion binding"/>
    <property type="evidence" value="ECO:0007669"/>
    <property type="project" value="UniProtKB-KW"/>
</dbReference>
<evidence type="ECO:0000256" key="4">
    <source>
        <dbReference type="ARBA" id="ARBA00023004"/>
    </source>
</evidence>
<dbReference type="PANTHER" id="PTHR43756">
    <property type="entry name" value="CHOLINE MONOOXYGENASE, CHLOROPLASTIC"/>
    <property type="match status" value="1"/>
</dbReference>
<reference evidence="7" key="1">
    <citation type="submission" date="2023-08" db="EMBL/GenBank/DDBJ databases">
        <title>Black Yeasts Isolated from many extreme environments.</title>
        <authorList>
            <person name="Coleine C."/>
            <person name="Stajich J.E."/>
            <person name="Selbmann L."/>
        </authorList>
    </citation>
    <scope>NUCLEOTIDE SEQUENCE</scope>
    <source>
        <strain evidence="7">CCFEE 5810</strain>
    </source>
</reference>
<keyword evidence="5" id="KW-0411">Iron-sulfur</keyword>
<dbReference type="CDD" id="cd03469">
    <property type="entry name" value="Rieske_RO_Alpha_N"/>
    <property type="match status" value="1"/>
</dbReference>
<keyword evidence="2" id="KW-0479">Metal-binding</keyword>
<evidence type="ECO:0000256" key="1">
    <source>
        <dbReference type="ARBA" id="ARBA00022714"/>
    </source>
</evidence>
<dbReference type="Proteomes" id="UP001310594">
    <property type="component" value="Unassembled WGS sequence"/>
</dbReference>
<feature type="domain" description="Rieske" evidence="6">
    <location>
        <begin position="94"/>
        <end position="181"/>
    </location>
</feature>
<sequence length="423" mass="47132">MEALPAMTAAGRAAVPMLALVSAALFFYVALQVPRWAHHVSRRLLSSLPKSKIKEAALEESQPIVTKELDFPSGWWTSRKLFELEKRAVLSKTWLHVCHSSLFKKPGDYRAFKIADFSFLVILGKDGRLRAFHNICRHRAYSVVSKSEGSCLVMRCGYHGWSYDTKGALIKAPKFDNIPGFSKPANSLFEIRTFIDSSNFLYANFDVYGSEALTIRVGVPIRAKLTLVESWTVEANFNYKLAVPSGAFRVSSLARLNKFAELLSAASLFESWKWPAEFELSPLTKLMRSSNGEHWLTITVIPVSETKSTIQCSFYCSRLDLKSTLPVSAAKQEISDSIQKLELIFAEVVASGEIPDTPSQEPLLAEIKAHSRLERLMGTEVHPASRMRESSQACKVADDLCRELEVAASEKSSASNELDGLAW</sequence>
<keyword evidence="1" id="KW-0001">2Fe-2S</keyword>
<keyword evidence="4" id="KW-0408">Iron</keyword>
<accession>A0AAN7W9W6</accession>
<evidence type="ECO:0000256" key="5">
    <source>
        <dbReference type="ARBA" id="ARBA00023014"/>
    </source>
</evidence>
<protein>
    <recommendedName>
        <fullName evidence="6">Rieske domain-containing protein</fullName>
    </recommendedName>
</protein>
<dbReference type="InterPro" id="IPR001663">
    <property type="entry name" value="Rng_hydr_dOase-A"/>
</dbReference>
<dbReference type="PROSITE" id="PS51296">
    <property type="entry name" value="RIESKE"/>
    <property type="match status" value="1"/>
</dbReference>
<dbReference type="InterPro" id="IPR017941">
    <property type="entry name" value="Rieske_2Fe-2S"/>
</dbReference>
<organism evidence="7 8">
    <name type="scientific">Elasticomyces elasticus</name>
    <dbReference type="NCBI Taxonomy" id="574655"/>
    <lineage>
        <taxon>Eukaryota</taxon>
        <taxon>Fungi</taxon>
        <taxon>Dikarya</taxon>
        <taxon>Ascomycota</taxon>
        <taxon>Pezizomycotina</taxon>
        <taxon>Dothideomycetes</taxon>
        <taxon>Dothideomycetidae</taxon>
        <taxon>Mycosphaerellales</taxon>
        <taxon>Teratosphaeriaceae</taxon>
        <taxon>Elasticomyces</taxon>
    </lineage>
</organism>
<evidence type="ECO:0000313" key="7">
    <source>
        <dbReference type="EMBL" id="KAK5700743.1"/>
    </source>
</evidence>
<evidence type="ECO:0000256" key="3">
    <source>
        <dbReference type="ARBA" id="ARBA00023002"/>
    </source>
</evidence>
<dbReference type="PANTHER" id="PTHR43756:SF6">
    <property type="entry name" value="CLUSTER-BINDING PROTEIN, PUTATIVE (AFU_ORTHOLOGUE AFUA_6G03920)-RELATED"/>
    <property type="match status" value="1"/>
</dbReference>
<name>A0AAN7W9W6_9PEZI</name>
<dbReference type="GO" id="GO:0016491">
    <property type="term" value="F:oxidoreductase activity"/>
    <property type="evidence" value="ECO:0007669"/>
    <property type="project" value="UniProtKB-KW"/>
</dbReference>
<dbReference type="SUPFAM" id="SSF50022">
    <property type="entry name" value="ISP domain"/>
    <property type="match status" value="1"/>
</dbReference>
<evidence type="ECO:0000256" key="2">
    <source>
        <dbReference type="ARBA" id="ARBA00022723"/>
    </source>
</evidence>
<dbReference type="GO" id="GO:0051537">
    <property type="term" value="F:2 iron, 2 sulfur cluster binding"/>
    <property type="evidence" value="ECO:0007669"/>
    <property type="project" value="UniProtKB-KW"/>
</dbReference>
<comment type="caution">
    <text evidence="7">The sequence shown here is derived from an EMBL/GenBank/DDBJ whole genome shotgun (WGS) entry which is preliminary data.</text>
</comment>